<dbReference type="GO" id="GO:0009253">
    <property type="term" value="P:peptidoglycan catabolic process"/>
    <property type="evidence" value="ECO:0007669"/>
    <property type="project" value="InterPro"/>
</dbReference>
<organism evidence="10">
    <name type="scientific">hydrothermal vent metagenome</name>
    <dbReference type="NCBI Taxonomy" id="652676"/>
    <lineage>
        <taxon>unclassified sequences</taxon>
        <taxon>metagenomes</taxon>
        <taxon>ecological metagenomes</taxon>
    </lineage>
</organism>
<keyword evidence="1" id="KW-0645">Protease</keyword>
<proteinExistence type="predicted"/>
<dbReference type="GO" id="GO:0008745">
    <property type="term" value="F:N-acetylmuramoyl-L-alanine amidase activity"/>
    <property type="evidence" value="ECO:0007669"/>
    <property type="project" value="InterPro"/>
</dbReference>
<dbReference type="InterPro" id="IPR002502">
    <property type="entry name" value="Amidase_domain"/>
</dbReference>
<dbReference type="GO" id="GO:0008237">
    <property type="term" value="F:metallopeptidase activity"/>
    <property type="evidence" value="ECO:0007669"/>
    <property type="project" value="UniProtKB-KW"/>
</dbReference>
<evidence type="ECO:0000313" key="10">
    <source>
        <dbReference type="EMBL" id="VAW58301.1"/>
    </source>
</evidence>
<evidence type="ECO:0000256" key="8">
    <source>
        <dbReference type="SAM" id="MobiDB-lite"/>
    </source>
</evidence>
<dbReference type="EMBL" id="UOFH01000004">
    <property type="protein sequence ID" value="VAW58301.1"/>
    <property type="molecule type" value="Genomic_DNA"/>
</dbReference>
<feature type="domain" description="N-acetylmuramoyl-L-alanine amidase" evidence="9">
    <location>
        <begin position="204"/>
        <end position="335"/>
    </location>
</feature>
<evidence type="ECO:0000256" key="7">
    <source>
        <dbReference type="ARBA" id="ARBA00023049"/>
    </source>
</evidence>
<gene>
    <name evidence="10" type="ORF">MNBD_GAMMA08-827</name>
</gene>
<evidence type="ECO:0000256" key="3">
    <source>
        <dbReference type="ARBA" id="ARBA00022729"/>
    </source>
</evidence>
<dbReference type="CDD" id="cd06583">
    <property type="entry name" value="PGRP"/>
    <property type="match status" value="1"/>
</dbReference>
<dbReference type="Gene3D" id="3.30.1380.10">
    <property type="match status" value="1"/>
</dbReference>
<dbReference type="GO" id="GO:0006508">
    <property type="term" value="P:proteolysis"/>
    <property type="evidence" value="ECO:0007669"/>
    <property type="project" value="UniProtKB-KW"/>
</dbReference>
<keyword evidence="6" id="KW-0862">Zinc</keyword>
<dbReference type="InterPro" id="IPR009045">
    <property type="entry name" value="Zn_M74/Hedgehog-like"/>
</dbReference>
<evidence type="ECO:0000256" key="2">
    <source>
        <dbReference type="ARBA" id="ARBA00022723"/>
    </source>
</evidence>
<dbReference type="GO" id="GO:0004252">
    <property type="term" value="F:serine-type endopeptidase activity"/>
    <property type="evidence" value="ECO:0007669"/>
    <property type="project" value="InterPro"/>
</dbReference>
<dbReference type="GO" id="GO:0030288">
    <property type="term" value="C:outer membrane-bounded periplasmic space"/>
    <property type="evidence" value="ECO:0007669"/>
    <property type="project" value="InterPro"/>
</dbReference>
<reference evidence="10" key="1">
    <citation type="submission" date="2018-06" db="EMBL/GenBank/DDBJ databases">
        <authorList>
            <person name="Zhirakovskaya E."/>
        </authorList>
    </citation>
    <scope>NUCLEOTIDE SEQUENCE</scope>
</reference>
<dbReference type="InterPro" id="IPR036505">
    <property type="entry name" value="Amidase/PGRP_sf"/>
</dbReference>
<keyword evidence="2" id="KW-0479">Metal-binding</keyword>
<dbReference type="Pfam" id="PF01510">
    <property type="entry name" value="Amidase_2"/>
    <property type="match status" value="1"/>
</dbReference>
<keyword evidence="5" id="KW-0378">Hydrolase</keyword>
<accession>A0A3B0WSE3</accession>
<dbReference type="Gene3D" id="3.40.80.10">
    <property type="entry name" value="Peptidoglycan recognition protein-like"/>
    <property type="match status" value="1"/>
</dbReference>
<feature type="region of interest" description="Disordered" evidence="8">
    <location>
        <begin position="352"/>
        <end position="372"/>
    </location>
</feature>
<dbReference type="InterPro" id="IPR005073">
    <property type="entry name" value="Peptidase_M74"/>
</dbReference>
<evidence type="ECO:0000259" key="9">
    <source>
        <dbReference type="SMART" id="SM00644"/>
    </source>
</evidence>
<evidence type="ECO:0000256" key="1">
    <source>
        <dbReference type="ARBA" id="ARBA00022670"/>
    </source>
</evidence>
<dbReference type="SMART" id="SM00644">
    <property type="entry name" value="Ami_2"/>
    <property type="match status" value="1"/>
</dbReference>
<dbReference type="AlphaFoldDB" id="A0A3B0WSE3"/>
<protein>
    <recommendedName>
        <fullName evidence="9">N-acetylmuramoyl-L-alanine amidase domain-containing protein</fullName>
    </recommendedName>
</protein>
<evidence type="ECO:0000256" key="4">
    <source>
        <dbReference type="ARBA" id="ARBA00022764"/>
    </source>
</evidence>
<dbReference type="GO" id="GO:0046872">
    <property type="term" value="F:metal ion binding"/>
    <property type="evidence" value="ECO:0007669"/>
    <property type="project" value="UniProtKB-KW"/>
</dbReference>
<keyword evidence="7" id="KW-0482">Metalloprotease</keyword>
<dbReference type="SUPFAM" id="SSF55846">
    <property type="entry name" value="N-acetylmuramoyl-L-alanine amidase-like"/>
    <property type="match status" value="1"/>
</dbReference>
<keyword evidence="3" id="KW-0732">Signal</keyword>
<dbReference type="SUPFAM" id="SSF55166">
    <property type="entry name" value="Hedgehog/DD-peptidase"/>
    <property type="match status" value="1"/>
</dbReference>
<keyword evidence="4" id="KW-0574">Periplasm</keyword>
<sequence>MKNSTTDLAIIDFLTPFMDKQLKKGLDSAPDYEQQVESPFLDEKIIMESWGDEQKEQEMGFAFESLSDEALNEFEEEDSEEEHLEEEHGYDIEAVAWYDETGHELQADEPHYNFTEIEELVDMSDESEDEFYDYDESLLEPDTIRALSDVKEDPLSSASLEPGGGLYGSDQYSTDMEEEQFIGSIWPFFSGFNIVDRTAYSPESKRKKVRDIDDVYALVLHQTGFSRGNIIGKYNRVTAHFVILPDGRILQLHPLTAYLWASNGFNKGSVAVEFVGNFPSDRGKCYKPEKFGCHKVTDEQVQTGQKLIKYLVKKIGLTHVLAHRQSSGSRGNDPGPEIWSRVGQWGVDEHGLNDGGAGFKTKSGRAIPESWRNKSQQELIPDFEQQIENSFLEGELLSESQINEDEPGLEATWEYLSDEAPDELYDGEDGEEYDGPDMDMDMEYSDYDNIAYGFQHEENTGYSQEYEGEWNEEDVDSEVEAAWDFEEEISILDSLRINISLVAANARGITDKNELTNIAFFSINPERNGRAIDKSDTDYDILVQQWIDIRKIYVLPFLESAKRLRRLSKVRGPLSDVSVQMPASIGDQYRFNKNAYRIFGVEEAISALRWVFDEWHKMYPEVRIGVGDISQKGGGIIKPHKSHRVGLDADLSLNIRETNERIRNNSRYKSKDYARYAKAFLDLLEKNTILKVKTIWFFDHKLSKLIPDNARSAKHKEHFHIRFEVPSRVNSSLKFNKVYDKDANKIRGYYKSIIKKQELNTVGEFYGSDESSYSMNGSEFISKHFFEENDRNDDTDAMMLALENDISGEISWSNELEKELLNEDMVIVKAASPVSSAKTITLSPKTGHLYRIKKGDNLLKIAGTAYKKKAGSMRLERAQLINRHPFNWRYYTATKKNFTRKYFPEGVISFSPYFSCFDADFNFPSKFPRKGSCYSLLFIPPETDIWQRRPDEEIQPDLRTCWAAAILSWSKVVPGARKFKSVDDVVVTFRKHKLKMLMEDGVVAKRDIVTSSGRLVRWPKKKVNFIEGKSTVVIQAGQRTLEKVAAELGLNLVIKDSSLSISDVQEIFRRSNGPVVVLKFNKGIGHGTVIFGVSESDKMIGEMDPFPAKRPTGPAYGSMMTRWLPTFESFKKDSHGKPWSDFSFLF</sequence>
<name>A0A3B0WSE3_9ZZZZ</name>
<dbReference type="Pfam" id="PF03411">
    <property type="entry name" value="Peptidase_M74"/>
    <property type="match status" value="1"/>
</dbReference>
<evidence type="ECO:0000256" key="6">
    <source>
        <dbReference type="ARBA" id="ARBA00022833"/>
    </source>
</evidence>
<evidence type="ECO:0000256" key="5">
    <source>
        <dbReference type="ARBA" id="ARBA00022801"/>
    </source>
</evidence>